<keyword evidence="2" id="KW-1185">Reference proteome</keyword>
<evidence type="ECO:0000313" key="1">
    <source>
        <dbReference type="EMBL" id="GIG44612.1"/>
    </source>
</evidence>
<dbReference type="EMBL" id="BONQ01000039">
    <property type="protein sequence ID" value="GIG44612.1"/>
    <property type="molecule type" value="Genomic_DNA"/>
</dbReference>
<dbReference type="Pfam" id="PF10936">
    <property type="entry name" value="DUF2617"/>
    <property type="match status" value="1"/>
</dbReference>
<dbReference type="Proteomes" id="UP000660611">
    <property type="component" value="Unassembled WGS sequence"/>
</dbReference>
<organism evidence="1 2">
    <name type="scientific">Dactylosporangium siamense</name>
    <dbReference type="NCBI Taxonomy" id="685454"/>
    <lineage>
        <taxon>Bacteria</taxon>
        <taxon>Bacillati</taxon>
        <taxon>Actinomycetota</taxon>
        <taxon>Actinomycetes</taxon>
        <taxon>Micromonosporales</taxon>
        <taxon>Micromonosporaceae</taxon>
        <taxon>Dactylosporangium</taxon>
    </lineage>
</organism>
<dbReference type="RefSeq" id="WP_203846440.1">
    <property type="nucleotide sequence ID" value="NZ_BAAAVW010000007.1"/>
</dbReference>
<dbReference type="InterPro" id="IPR024486">
    <property type="entry name" value="DUF2617"/>
</dbReference>
<evidence type="ECO:0000313" key="2">
    <source>
        <dbReference type="Proteomes" id="UP000660611"/>
    </source>
</evidence>
<accession>A0A919PJH2</accession>
<comment type="caution">
    <text evidence="1">The sequence shown here is derived from an EMBL/GenBank/DDBJ whole genome shotgun (WGS) entry which is preliminary data.</text>
</comment>
<reference evidence="1" key="1">
    <citation type="submission" date="2021-01" db="EMBL/GenBank/DDBJ databases">
        <title>Whole genome shotgun sequence of Dactylosporangium siamense NBRC 106093.</title>
        <authorList>
            <person name="Komaki H."/>
            <person name="Tamura T."/>
        </authorList>
    </citation>
    <scope>NUCLEOTIDE SEQUENCE</scope>
    <source>
        <strain evidence="1">NBRC 106093</strain>
    </source>
</reference>
<sequence length="166" mass="17598">MLVTLDTPYTDTTAADLRFGLGLPPQPALRSMRVTLPAGVVVLRLLGASHQVRFEPHAPGTALVDETVACLPAVTARLPEAFERPGYRFAATVRRLSVADFDAAAADLRRRAAVEEHVLAGVFPGDRDALTVLAARAVPGGAAWWTAHAYPQTGELVTTETTVTSA</sequence>
<proteinExistence type="predicted"/>
<dbReference type="AlphaFoldDB" id="A0A919PJH2"/>
<name>A0A919PJH2_9ACTN</name>
<gene>
    <name evidence="1" type="ORF">Dsi01nite_026530</name>
</gene>
<protein>
    <recommendedName>
        <fullName evidence="3">DUF2617 family protein</fullName>
    </recommendedName>
</protein>
<evidence type="ECO:0008006" key="3">
    <source>
        <dbReference type="Google" id="ProtNLM"/>
    </source>
</evidence>